<gene>
    <name evidence="1" type="ORF">ACFOW1_08930</name>
</gene>
<evidence type="ECO:0000313" key="1">
    <source>
        <dbReference type="EMBL" id="MFC4232013.1"/>
    </source>
</evidence>
<name>A0ABV8PXY5_9BACT</name>
<accession>A0ABV8PXY5</accession>
<sequence length="361" mass="37623">MKQFATVNKVIIATIIAAVVFMTCTKEYSYEGGISINAATYDISNICTNAVVNGNYFVDEAVDSLHNIQLQVNVSKVGSYNISSANINGIQFTAIGTFSNVGLQTVILTALGTPINAGTFNYNIGNNNCIISILVKAKRIKMASFNISGQPRQCATAIIAGNYVAGKAMTIANSVNIQVNVATIGAYFISTDTLDGIYFSASGSFTGTGNTLVTLQGNGTPTSPANLLFTPKSDTNFCSFPLTVLPPEPLAIYVLESGYGTNTPCIYTVNGSCFVDKQLTGANTITMNVYVANTGNFAITTDTLNGIAFGYSGTFTAVGSQKVTLIGSGTPIKTGSFSLTPTIVGPHPLGGQVCGVVITVN</sequence>
<proteinExistence type="predicted"/>
<organism evidence="1 2">
    <name type="scientific">Parasediminibacterium paludis</name>
    <dbReference type="NCBI Taxonomy" id="908966"/>
    <lineage>
        <taxon>Bacteria</taxon>
        <taxon>Pseudomonadati</taxon>
        <taxon>Bacteroidota</taxon>
        <taxon>Chitinophagia</taxon>
        <taxon>Chitinophagales</taxon>
        <taxon>Chitinophagaceae</taxon>
        <taxon>Parasediminibacterium</taxon>
    </lineage>
</organism>
<comment type="caution">
    <text evidence="1">The sequence shown here is derived from an EMBL/GenBank/DDBJ whole genome shotgun (WGS) entry which is preliminary data.</text>
</comment>
<keyword evidence="2" id="KW-1185">Reference proteome</keyword>
<dbReference type="RefSeq" id="WP_379013695.1">
    <property type="nucleotide sequence ID" value="NZ_JBHSDC010000016.1"/>
</dbReference>
<reference evidence="2" key="1">
    <citation type="journal article" date="2019" name="Int. J. Syst. Evol. Microbiol.">
        <title>The Global Catalogue of Microorganisms (GCM) 10K type strain sequencing project: providing services to taxonomists for standard genome sequencing and annotation.</title>
        <authorList>
            <consortium name="The Broad Institute Genomics Platform"/>
            <consortium name="The Broad Institute Genome Sequencing Center for Infectious Disease"/>
            <person name="Wu L."/>
            <person name="Ma J."/>
        </authorList>
    </citation>
    <scope>NUCLEOTIDE SEQUENCE [LARGE SCALE GENOMIC DNA]</scope>
    <source>
        <strain evidence="2">CECT 8010</strain>
    </source>
</reference>
<dbReference type="Proteomes" id="UP001595906">
    <property type="component" value="Unassembled WGS sequence"/>
</dbReference>
<evidence type="ECO:0000313" key="2">
    <source>
        <dbReference type="Proteomes" id="UP001595906"/>
    </source>
</evidence>
<protein>
    <submittedName>
        <fullName evidence="1">Uncharacterized protein</fullName>
    </submittedName>
</protein>
<dbReference type="EMBL" id="JBHSDC010000016">
    <property type="protein sequence ID" value="MFC4232013.1"/>
    <property type="molecule type" value="Genomic_DNA"/>
</dbReference>